<accession>A0A5C5U739</accession>
<evidence type="ECO:0000313" key="3">
    <source>
        <dbReference type="Proteomes" id="UP000319980"/>
    </source>
</evidence>
<sequence>MTRVMLCALHHFRAHGRVPGSLSRKIPLMKTRHRLLLAMLLPFPAFAQPAPRCPELPVDGNLSWEVTQGEGFLYCKAMREADGAQAFSVMLRDKSPFRERFGLREEKAVIDGHEVRWYRGDTALQPDAIVRETQIELDDDLYAHIVLRVETEAQRVESQRLAESLRFRDTWIGSN</sequence>
<dbReference type="EMBL" id="VOHK01000003">
    <property type="protein sequence ID" value="TWT21362.1"/>
    <property type="molecule type" value="Genomic_DNA"/>
</dbReference>
<dbReference type="RefSeq" id="WP_146387014.1">
    <property type="nucleotide sequence ID" value="NZ_VOHK01000003.1"/>
</dbReference>
<reference evidence="2 3" key="1">
    <citation type="journal article" date="2008" name="Int. J. Syst. Evol. Microbiol.">
        <title>Luteimonas marina sp. nov., isolated from seawater.</title>
        <authorList>
            <person name="Baik K.S."/>
            <person name="Park S.C."/>
            <person name="Kim M.S."/>
            <person name="Kim E.M."/>
            <person name="Park C."/>
            <person name="Chun J."/>
            <person name="Seong C.N."/>
        </authorList>
    </citation>
    <scope>NUCLEOTIDE SEQUENCE [LARGE SCALE GENOMIC DNA]</scope>
    <source>
        <strain evidence="2 3">FR1330</strain>
    </source>
</reference>
<dbReference type="Proteomes" id="UP000319980">
    <property type="component" value="Unassembled WGS sequence"/>
</dbReference>
<evidence type="ECO:0000313" key="2">
    <source>
        <dbReference type="EMBL" id="TWT21362.1"/>
    </source>
</evidence>
<keyword evidence="3" id="KW-1185">Reference proteome</keyword>
<comment type="caution">
    <text evidence="2">The sequence shown here is derived from an EMBL/GenBank/DDBJ whole genome shotgun (WGS) entry which is preliminary data.</text>
</comment>
<proteinExistence type="predicted"/>
<name>A0A5C5U739_9GAMM</name>
<protein>
    <submittedName>
        <fullName evidence="2">Uncharacterized protein</fullName>
    </submittedName>
</protein>
<dbReference type="AlphaFoldDB" id="A0A5C5U739"/>
<organism evidence="2 3">
    <name type="scientific">Luteimonas marina</name>
    <dbReference type="NCBI Taxonomy" id="488485"/>
    <lineage>
        <taxon>Bacteria</taxon>
        <taxon>Pseudomonadati</taxon>
        <taxon>Pseudomonadota</taxon>
        <taxon>Gammaproteobacteria</taxon>
        <taxon>Lysobacterales</taxon>
        <taxon>Lysobacteraceae</taxon>
        <taxon>Luteimonas</taxon>
    </lineage>
</organism>
<evidence type="ECO:0000256" key="1">
    <source>
        <dbReference type="SAM" id="SignalP"/>
    </source>
</evidence>
<feature type="chain" id="PRO_5023046513" evidence="1">
    <location>
        <begin position="48"/>
        <end position="175"/>
    </location>
</feature>
<feature type="signal peptide" evidence="1">
    <location>
        <begin position="1"/>
        <end position="47"/>
    </location>
</feature>
<keyword evidence="1" id="KW-0732">Signal</keyword>
<gene>
    <name evidence="2" type="ORF">FQY83_08395</name>
</gene>
<dbReference type="OrthoDB" id="6023584at2"/>